<dbReference type="GO" id="GO:0055085">
    <property type="term" value="P:transmembrane transport"/>
    <property type="evidence" value="ECO:0007669"/>
    <property type="project" value="InterPro"/>
</dbReference>
<proteinExistence type="inferred from homology"/>
<feature type="transmembrane region" description="Helical" evidence="8">
    <location>
        <begin position="67"/>
        <end position="88"/>
    </location>
</feature>
<feature type="transmembrane region" description="Helical" evidence="8">
    <location>
        <begin position="193"/>
        <end position="211"/>
    </location>
</feature>
<dbReference type="OrthoDB" id="9798064at2"/>
<gene>
    <name evidence="9" type="ORF">SAMN02745158_02525</name>
</gene>
<evidence type="ECO:0000256" key="4">
    <source>
        <dbReference type="ARBA" id="ARBA00022475"/>
    </source>
</evidence>
<dbReference type="GO" id="GO:0005886">
    <property type="term" value="C:plasma membrane"/>
    <property type="evidence" value="ECO:0007669"/>
    <property type="project" value="UniProtKB-SubCell"/>
</dbReference>
<evidence type="ECO:0000256" key="6">
    <source>
        <dbReference type="ARBA" id="ARBA00022989"/>
    </source>
</evidence>
<feature type="transmembrane region" description="Helical" evidence="8">
    <location>
        <begin position="12"/>
        <end position="30"/>
    </location>
</feature>
<dbReference type="Proteomes" id="UP000184245">
    <property type="component" value="Unassembled WGS sequence"/>
</dbReference>
<evidence type="ECO:0008006" key="11">
    <source>
        <dbReference type="Google" id="ProtNLM"/>
    </source>
</evidence>
<accession>A0A1M4YXU2</accession>
<name>A0A1M4YXU2_9CLOT</name>
<keyword evidence="10" id="KW-1185">Reference proteome</keyword>
<feature type="transmembrane region" description="Helical" evidence="8">
    <location>
        <begin position="283"/>
        <end position="306"/>
    </location>
</feature>
<evidence type="ECO:0000256" key="8">
    <source>
        <dbReference type="SAM" id="Phobius"/>
    </source>
</evidence>
<evidence type="ECO:0000256" key="3">
    <source>
        <dbReference type="ARBA" id="ARBA00022448"/>
    </source>
</evidence>
<dbReference type="InterPro" id="IPR004776">
    <property type="entry name" value="Mem_transp_PIN-like"/>
</dbReference>
<feature type="transmembrane region" description="Helical" evidence="8">
    <location>
        <begin position="161"/>
        <end position="181"/>
    </location>
</feature>
<evidence type="ECO:0000256" key="1">
    <source>
        <dbReference type="ARBA" id="ARBA00004651"/>
    </source>
</evidence>
<keyword evidence="7 8" id="KW-0472">Membrane</keyword>
<dbReference type="Pfam" id="PF03547">
    <property type="entry name" value="Mem_trans"/>
    <property type="match status" value="2"/>
</dbReference>
<dbReference type="PANTHER" id="PTHR36838">
    <property type="entry name" value="AUXIN EFFLUX CARRIER FAMILY PROTEIN"/>
    <property type="match status" value="1"/>
</dbReference>
<reference evidence="9 10" key="1">
    <citation type="submission" date="2016-11" db="EMBL/GenBank/DDBJ databases">
        <authorList>
            <person name="Jaros S."/>
            <person name="Januszkiewicz K."/>
            <person name="Wedrychowicz H."/>
        </authorList>
    </citation>
    <scope>NUCLEOTIDE SEQUENCE [LARGE SCALE GENOMIC DNA]</scope>
    <source>
        <strain evidence="9 10">DSM 17459</strain>
    </source>
</reference>
<evidence type="ECO:0000256" key="2">
    <source>
        <dbReference type="ARBA" id="ARBA00010145"/>
    </source>
</evidence>
<feature type="transmembrane region" description="Helical" evidence="8">
    <location>
        <begin position="251"/>
        <end position="271"/>
    </location>
</feature>
<dbReference type="Gene3D" id="1.20.1530.20">
    <property type="match status" value="1"/>
</dbReference>
<evidence type="ECO:0000313" key="9">
    <source>
        <dbReference type="EMBL" id="SHF10377.1"/>
    </source>
</evidence>
<keyword evidence="5 8" id="KW-0812">Transmembrane</keyword>
<evidence type="ECO:0000256" key="5">
    <source>
        <dbReference type="ARBA" id="ARBA00022692"/>
    </source>
</evidence>
<dbReference type="EMBL" id="FQVI01000013">
    <property type="protein sequence ID" value="SHF10377.1"/>
    <property type="molecule type" value="Genomic_DNA"/>
</dbReference>
<dbReference type="RefSeq" id="WP_072852278.1">
    <property type="nucleotide sequence ID" value="NZ_FQVI01000013.1"/>
</dbReference>
<protein>
    <recommendedName>
        <fullName evidence="11">Membrane transport protein</fullName>
    </recommendedName>
</protein>
<keyword evidence="4" id="KW-1003">Cell membrane</keyword>
<evidence type="ECO:0000256" key="7">
    <source>
        <dbReference type="ARBA" id="ARBA00023136"/>
    </source>
</evidence>
<dbReference type="AlphaFoldDB" id="A0A1M4YXU2"/>
<feature type="transmembrane region" description="Helical" evidence="8">
    <location>
        <begin position="220"/>
        <end position="239"/>
    </location>
</feature>
<comment type="subcellular location">
    <subcellularLocation>
        <location evidence="1">Cell membrane</location>
        <topology evidence="1">Multi-pass membrane protein</topology>
    </subcellularLocation>
</comment>
<feature type="transmembrane region" description="Helical" evidence="8">
    <location>
        <begin position="36"/>
        <end position="55"/>
    </location>
</feature>
<organism evidence="9 10">
    <name type="scientific">Lactonifactor longoviformis DSM 17459</name>
    <dbReference type="NCBI Taxonomy" id="1122155"/>
    <lineage>
        <taxon>Bacteria</taxon>
        <taxon>Bacillati</taxon>
        <taxon>Bacillota</taxon>
        <taxon>Clostridia</taxon>
        <taxon>Eubacteriales</taxon>
        <taxon>Clostridiaceae</taxon>
        <taxon>Lactonifactor</taxon>
    </lineage>
</organism>
<dbReference type="PANTHER" id="PTHR36838:SF1">
    <property type="entry name" value="SLR1864 PROTEIN"/>
    <property type="match status" value="1"/>
</dbReference>
<sequence length="308" mass="33389">MGISIVIMEQMLQLFLIMVMGGVIVKTGVLKGQDSHILSAVTLYLISPCVILEAFQVDYTLRVRNGLLLALGAAVIIHILILLSLPVLGRIFRLDAVEKASIAYSNSGNLIIPLVTAALGKEWVIYSSAFLSVQLFFMWSHGKMLLCGEKKIALRKIFSNINMIAVIAGAVLFISGCRLPSLVRGAMDSAGKMIGPMSMLIAGMLIGDMSLKKVFSYRRLGLITFLRMIVFPALSLAILKYSPLAGLTEDGFTILLITLLAVITPTASSITQMSQIYGKNAEYASVINAATSVVCMVTMPLMVFLYQL</sequence>
<comment type="similarity">
    <text evidence="2">Belongs to the auxin efflux carrier (TC 2.A.69) family.</text>
</comment>
<feature type="transmembrane region" description="Helical" evidence="8">
    <location>
        <begin position="123"/>
        <end position="140"/>
    </location>
</feature>
<evidence type="ECO:0000313" key="10">
    <source>
        <dbReference type="Proteomes" id="UP000184245"/>
    </source>
</evidence>
<dbReference type="InterPro" id="IPR038770">
    <property type="entry name" value="Na+/solute_symporter_sf"/>
</dbReference>
<keyword evidence="3" id="KW-0813">Transport</keyword>
<dbReference type="STRING" id="1122155.SAMN02745158_02525"/>
<keyword evidence="6 8" id="KW-1133">Transmembrane helix</keyword>